<dbReference type="EMBL" id="QPFP01000003">
    <property type="protein sequence ID" value="TEB37753.1"/>
    <property type="molecule type" value="Genomic_DNA"/>
</dbReference>
<evidence type="ECO:0000313" key="2">
    <source>
        <dbReference type="Proteomes" id="UP000298030"/>
    </source>
</evidence>
<protein>
    <recommendedName>
        <fullName evidence="3">BTB domain-containing protein</fullName>
    </recommendedName>
</protein>
<evidence type="ECO:0000313" key="1">
    <source>
        <dbReference type="EMBL" id="TEB37753.1"/>
    </source>
</evidence>
<dbReference type="OrthoDB" id="3184970at2759"/>
<comment type="caution">
    <text evidence="1">The sequence shown here is derived from an EMBL/GenBank/DDBJ whole genome shotgun (WGS) entry which is preliminary data.</text>
</comment>
<sequence>MVGMGRRMIEGVVKCPVSGCTLALDIVLRSCDQVFIGAHQANLARFSEGFPSSDEVTAPEKPIDLTETGEVLALLVHFMHKSRHPNLANIAKGKAPRKTLFALAEAAEKYAVYPAMCVCNLRIAEGMEDDLLDTFIYATKFDYLDIADRVAPQLIDMNATLIKRSLASAHSNVFLAWFRYREQFIEVADAMVDEPKELRSEAWRGVHDFVVSSLPKTTNGRLSLLKASVKKGGLPSFATEYLSKESTSWVGALVGAVCLPRVRAWEAECSQALAAVRPYSTFLGQDAALPGARH</sequence>
<dbReference type="STRING" id="71717.A0A4Y7TUB2"/>
<proteinExistence type="predicted"/>
<name>A0A4Y7TUB2_COPMI</name>
<keyword evidence="2" id="KW-1185">Reference proteome</keyword>
<accession>A0A4Y7TUB2</accession>
<dbReference type="AlphaFoldDB" id="A0A4Y7TUB2"/>
<gene>
    <name evidence="1" type="ORF">FA13DRAFT_707099</name>
</gene>
<dbReference type="Proteomes" id="UP000298030">
    <property type="component" value="Unassembled WGS sequence"/>
</dbReference>
<evidence type="ECO:0008006" key="3">
    <source>
        <dbReference type="Google" id="ProtNLM"/>
    </source>
</evidence>
<organism evidence="1 2">
    <name type="scientific">Coprinellus micaceus</name>
    <name type="common">Glistening ink-cap mushroom</name>
    <name type="synonym">Coprinus micaceus</name>
    <dbReference type="NCBI Taxonomy" id="71717"/>
    <lineage>
        <taxon>Eukaryota</taxon>
        <taxon>Fungi</taxon>
        <taxon>Dikarya</taxon>
        <taxon>Basidiomycota</taxon>
        <taxon>Agaricomycotina</taxon>
        <taxon>Agaricomycetes</taxon>
        <taxon>Agaricomycetidae</taxon>
        <taxon>Agaricales</taxon>
        <taxon>Agaricineae</taxon>
        <taxon>Psathyrellaceae</taxon>
        <taxon>Coprinellus</taxon>
    </lineage>
</organism>
<reference evidence="1 2" key="1">
    <citation type="journal article" date="2019" name="Nat. Ecol. Evol.">
        <title>Megaphylogeny resolves global patterns of mushroom evolution.</title>
        <authorList>
            <person name="Varga T."/>
            <person name="Krizsan K."/>
            <person name="Foldi C."/>
            <person name="Dima B."/>
            <person name="Sanchez-Garcia M."/>
            <person name="Sanchez-Ramirez S."/>
            <person name="Szollosi G.J."/>
            <person name="Szarkandi J.G."/>
            <person name="Papp V."/>
            <person name="Albert L."/>
            <person name="Andreopoulos W."/>
            <person name="Angelini C."/>
            <person name="Antonin V."/>
            <person name="Barry K.W."/>
            <person name="Bougher N.L."/>
            <person name="Buchanan P."/>
            <person name="Buyck B."/>
            <person name="Bense V."/>
            <person name="Catcheside P."/>
            <person name="Chovatia M."/>
            <person name="Cooper J."/>
            <person name="Damon W."/>
            <person name="Desjardin D."/>
            <person name="Finy P."/>
            <person name="Geml J."/>
            <person name="Haridas S."/>
            <person name="Hughes K."/>
            <person name="Justo A."/>
            <person name="Karasinski D."/>
            <person name="Kautmanova I."/>
            <person name="Kiss B."/>
            <person name="Kocsube S."/>
            <person name="Kotiranta H."/>
            <person name="LaButti K.M."/>
            <person name="Lechner B.E."/>
            <person name="Liimatainen K."/>
            <person name="Lipzen A."/>
            <person name="Lukacs Z."/>
            <person name="Mihaltcheva S."/>
            <person name="Morgado L.N."/>
            <person name="Niskanen T."/>
            <person name="Noordeloos M.E."/>
            <person name="Ohm R.A."/>
            <person name="Ortiz-Santana B."/>
            <person name="Ovrebo C."/>
            <person name="Racz N."/>
            <person name="Riley R."/>
            <person name="Savchenko A."/>
            <person name="Shiryaev A."/>
            <person name="Soop K."/>
            <person name="Spirin V."/>
            <person name="Szebenyi C."/>
            <person name="Tomsovsky M."/>
            <person name="Tulloss R.E."/>
            <person name="Uehling J."/>
            <person name="Grigoriev I.V."/>
            <person name="Vagvolgyi C."/>
            <person name="Papp T."/>
            <person name="Martin F.M."/>
            <person name="Miettinen O."/>
            <person name="Hibbett D.S."/>
            <person name="Nagy L.G."/>
        </authorList>
    </citation>
    <scope>NUCLEOTIDE SEQUENCE [LARGE SCALE GENOMIC DNA]</scope>
    <source>
        <strain evidence="1 2">FP101781</strain>
    </source>
</reference>